<feature type="domain" description="DUF2264" evidence="1">
    <location>
        <begin position="6"/>
        <end position="362"/>
    </location>
</feature>
<dbReference type="Pfam" id="PF10022">
    <property type="entry name" value="DUF2264"/>
    <property type="match status" value="1"/>
</dbReference>
<dbReference type="PANTHER" id="PTHR35339">
    <property type="entry name" value="LINALOOL DEHYDRATASE_ISOMERASE DOMAIN-CONTAINING PROTEIN"/>
    <property type="match status" value="1"/>
</dbReference>
<dbReference type="PANTHER" id="PTHR35339:SF3">
    <property type="entry name" value="DUF2264 DOMAIN-CONTAINING PROTEIN"/>
    <property type="match status" value="1"/>
</dbReference>
<dbReference type="PIRSF" id="PIRSF014753">
    <property type="entry name" value="UCP014753"/>
    <property type="match status" value="1"/>
</dbReference>
<dbReference type="InterPro" id="IPR016624">
    <property type="entry name" value="UCP014753"/>
</dbReference>
<sequence length="381" mass="43340">MDNPMRSLWLDTMLTLARTPLEALAKRELKANMKVEMKEGADRESYVHLETLARLLVGMAPWLEGKSEGSEERIRSHYCELAREAIDAGTDPSSPDYMNFSQGFQPIVDTAFLAQAILRAPTELWEKLDGRVKRNVVNAFKAARSRKPVFSNWLLFSAMIEAALHRMGESDWDHMRIDYAIKQMEQWYAGDGVYSDGPHFRFDYYNSFVIQPMLLEILESVGFHYDDWHERAETVKERSRRYAEILERLISPEGTFPAVGRSLAYRCGVFHTLAQHAWREDLPESVSSAQVRCGLTAVLEKCLHAAGTYTDDGWLSVGFCGHQPGIGEGYITNGSTYLCSLIFLPTGLPESVSFWRDEDESWTSKKAWSGLDFPMDHALKS</sequence>
<reference evidence="2 3" key="1">
    <citation type="journal article" date="2014" name="Antonie Van Leeuwenhoek">
        <title>Fictibacillus enclensis sp. nov., isolated from marine sediment.</title>
        <authorList>
            <person name="Dastager S.G."/>
            <person name="Mawlankar R."/>
            <person name="Srinivasan K."/>
            <person name="Tang S.K."/>
            <person name="Lee J.C."/>
            <person name="Ramana V.V."/>
            <person name="Shouche Y.S."/>
        </authorList>
    </citation>
    <scope>NUCLEOTIDE SEQUENCE [LARGE SCALE GENOMIC DNA]</scope>
    <source>
        <strain evidence="2 3">NIO-1003</strain>
    </source>
</reference>
<dbReference type="OrthoDB" id="9813465at2"/>
<evidence type="ECO:0000313" key="3">
    <source>
        <dbReference type="Proteomes" id="UP000054099"/>
    </source>
</evidence>
<evidence type="ECO:0000259" key="1">
    <source>
        <dbReference type="Pfam" id="PF10022"/>
    </source>
</evidence>
<organism evidence="2 3">
    <name type="scientific">Fictibacillus enclensis</name>
    <dbReference type="NCBI Taxonomy" id="1017270"/>
    <lineage>
        <taxon>Bacteria</taxon>
        <taxon>Bacillati</taxon>
        <taxon>Bacillota</taxon>
        <taxon>Bacilli</taxon>
        <taxon>Bacillales</taxon>
        <taxon>Fictibacillaceae</taxon>
        <taxon>Fictibacillus</taxon>
    </lineage>
</organism>
<protein>
    <recommendedName>
        <fullName evidence="1">DUF2264 domain-containing protein</fullName>
    </recommendedName>
</protein>
<name>A0A0V8IZV9_9BACL</name>
<dbReference type="InterPro" id="IPR049349">
    <property type="entry name" value="DUF2264_N"/>
</dbReference>
<gene>
    <name evidence="2" type="ORF">AS030_20760</name>
</gene>
<dbReference type="RefSeq" id="WP_061975318.1">
    <property type="nucleotide sequence ID" value="NZ_FMAV01000005.1"/>
</dbReference>
<evidence type="ECO:0000313" key="2">
    <source>
        <dbReference type="EMBL" id="KSU80366.1"/>
    </source>
</evidence>
<dbReference type="AlphaFoldDB" id="A0A0V8IZV9"/>
<proteinExistence type="predicted"/>
<comment type="caution">
    <text evidence="2">The sequence shown here is derived from an EMBL/GenBank/DDBJ whole genome shotgun (WGS) entry which is preliminary data.</text>
</comment>
<dbReference type="Proteomes" id="UP000054099">
    <property type="component" value="Unassembled WGS sequence"/>
</dbReference>
<accession>A0A0V8IZV9</accession>
<keyword evidence="3" id="KW-1185">Reference proteome</keyword>
<dbReference type="EMBL" id="LNQN01000007">
    <property type="protein sequence ID" value="KSU80366.1"/>
    <property type="molecule type" value="Genomic_DNA"/>
</dbReference>